<proteinExistence type="inferred from homology"/>
<evidence type="ECO:0000313" key="7">
    <source>
        <dbReference type="EMBL" id="KAF5841125.1"/>
    </source>
</evidence>
<keyword evidence="8" id="KW-1185">Reference proteome</keyword>
<dbReference type="SUPFAM" id="SSF53137">
    <property type="entry name" value="Translational machinery components"/>
    <property type="match status" value="1"/>
</dbReference>
<dbReference type="SMART" id="SM01194">
    <property type="entry name" value="eRF1_1"/>
    <property type="match status" value="1"/>
</dbReference>
<dbReference type="Pfam" id="PF26356">
    <property type="entry name" value="Pelota_N"/>
    <property type="match status" value="1"/>
</dbReference>
<evidence type="ECO:0000256" key="2">
    <source>
        <dbReference type="ARBA" id="ARBA00004496"/>
    </source>
</evidence>
<dbReference type="InterPro" id="IPR005140">
    <property type="entry name" value="eRF1_Pelota-like_N"/>
</dbReference>
<sequence length="349" mass="38698">MKLLSKNFSKDGEGHVRLVAEESEDMWHAYNLVRPGDRVTATTFRKVGRDTGTGTESERIKLKLSVEVESTDFDAEGGTLRIRGRNLSENEYIKLSAYHTLELEVQRPFTEGLAHLCLVGSATTLTRAKIEANLPRKRGPAVAGYDKAYAKFQENVLQAILRHVDFNIVKCLIIAGPGFAKDTFKEYLEAEAVRRDLRVLIENKSKVMLAPASSAYKHALQEVLANPLISGRVANTLAAREVSSLRAFMEMMARDSARAFYGPGHVFAANEMGAIQTLLISDSLFRINDVAKRKRYVGLVDSVKESGGEALIFSSMHVSGEQLKQLSGIAALLRFPLPDLEDQELRDEV</sequence>
<organism evidence="7 8">
    <name type="scientific">Dunaliella salina</name>
    <name type="common">Green alga</name>
    <name type="synonym">Protococcus salinus</name>
    <dbReference type="NCBI Taxonomy" id="3046"/>
    <lineage>
        <taxon>Eukaryota</taxon>
        <taxon>Viridiplantae</taxon>
        <taxon>Chlorophyta</taxon>
        <taxon>core chlorophytes</taxon>
        <taxon>Chlorophyceae</taxon>
        <taxon>CS clade</taxon>
        <taxon>Chlamydomonadales</taxon>
        <taxon>Dunaliellaceae</taxon>
        <taxon>Dunaliella</taxon>
    </lineage>
</organism>
<dbReference type="Pfam" id="PF03464">
    <property type="entry name" value="eRF1_2"/>
    <property type="match status" value="1"/>
</dbReference>
<gene>
    <name evidence="7" type="ORF">DUNSADRAFT_14300</name>
</gene>
<evidence type="ECO:0000256" key="4">
    <source>
        <dbReference type="ARBA" id="ARBA00022490"/>
    </source>
</evidence>
<dbReference type="SUPFAM" id="SSF159065">
    <property type="entry name" value="Dom34/Pelota N-terminal domain-like"/>
    <property type="match status" value="1"/>
</dbReference>
<dbReference type="InterPro" id="IPR029064">
    <property type="entry name" value="Ribosomal_eL30-like_sf"/>
</dbReference>
<evidence type="ECO:0000256" key="1">
    <source>
        <dbReference type="ARBA" id="ARBA00001968"/>
    </source>
</evidence>
<dbReference type="SUPFAM" id="SSF55315">
    <property type="entry name" value="L30e-like"/>
    <property type="match status" value="1"/>
</dbReference>
<evidence type="ECO:0000256" key="3">
    <source>
        <dbReference type="ARBA" id="ARBA00009504"/>
    </source>
</evidence>
<name>A0ABQ7H2P7_DUNSA</name>
<keyword evidence="5" id="KW-0479">Metal-binding</keyword>
<dbReference type="InterPro" id="IPR038069">
    <property type="entry name" value="Pelota/DOM34_N"/>
</dbReference>
<dbReference type="PANTHER" id="PTHR10853:SF0">
    <property type="entry name" value="PROTEIN PELOTA HOMOLOG"/>
    <property type="match status" value="1"/>
</dbReference>
<evidence type="ECO:0000256" key="5">
    <source>
        <dbReference type="ARBA" id="ARBA00022723"/>
    </source>
</evidence>
<dbReference type="InterPro" id="IPR005141">
    <property type="entry name" value="eRF1_2"/>
</dbReference>
<dbReference type="Gene3D" id="3.30.420.60">
    <property type="entry name" value="eRF1 domain 2"/>
    <property type="match status" value="1"/>
</dbReference>
<keyword evidence="4" id="KW-0963">Cytoplasm</keyword>
<comment type="cofactor">
    <cofactor evidence="1">
        <name>a divalent metal cation</name>
        <dbReference type="ChEBI" id="CHEBI:60240"/>
    </cofactor>
</comment>
<dbReference type="PANTHER" id="PTHR10853">
    <property type="entry name" value="PELOTA"/>
    <property type="match status" value="1"/>
</dbReference>
<dbReference type="Pfam" id="PF03465">
    <property type="entry name" value="eRF1_3"/>
    <property type="match status" value="1"/>
</dbReference>
<comment type="subcellular location">
    <subcellularLocation>
        <location evidence="2">Cytoplasm</location>
    </subcellularLocation>
</comment>
<feature type="domain" description="eRF1/Pelota-like N-terminal" evidence="6">
    <location>
        <begin position="1"/>
        <end position="124"/>
    </location>
</feature>
<dbReference type="InterPro" id="IPR004405">
    <property type="entry name" value="TF_pelota"/>
</dbReference>
<protein>
    <submittedName>
        <fullName evidence="7">Dom34 protein</fullName>
    </submittedName>
</protein>
<reference evidence="7" key="1">
    <citation type="submission" date="2017-08" db="EMBL/GenBank/DDBJ databases">
        <authorList>
            <person name="Polle J.E."/>
            <person name="Barry K."/>
            <person name="Cushman J."/>
            <person name="Schmutz J."/>
            <person name="Tran D."/>
            <person name="Hathwaick L.T."/>
            <person name="Yim W.C."/>
            <person name="Jenkins J."/>
            <person name="Mckie-Krisberg Z.M."/>
            <person name="Prochnik S."/>
            <person name="Lindquist E."/>
            <person name="Dockter R.B."/>
            <person name="Adam C."/>
            <person name="Molina H."/>
            <person name="Bunkerborg J."/>
            <person name="Jin E."/>
            <person name="Buchheim M."/>
            <person name="Magnuson J."/>
        </authorList>
    </citation>
    <scope>NUCLEOTIDE SEQUENCE</scope>
    <source>
        <strain evidence="7">CCAP 19/18</strain>
    </source>
</reference>
<dbReference type="EMBL" id="MU069494">
    <property type="protein sequence ID" value="KAF5841125.1"/>
    <property type="molecule type" value="Genomic_DNA"/>
</dbReference>
<dbReference type="InterPro" id="IPR042226">
    <property type="entry name" value="eFR1_2_sf"/>
</dbReference>
<comment type="similarity">
    <text evidence="3">Belongs to the eukaryotic release factor 1 family. Pelota subfamily.</text>
</comment>
<dbReference type="InterPro" id="IPR005142">
    <property type="entry name" value="eRF1_3"/>
</dbReference>
<evidence type="ECO:0000259" key="6">
    <source>
        <dbReference type="SMART" id="SM01194"/>
    </source>
</evidence>
<dbReference type="Gene3D" id="3.30.1330.30">
    <property type="match status" value="1"/>
</dbReference>
<comment type="caution">
    <text evidence="7">The sequence shown here is derived from an EMBL/GenBank/DDBJ whole genome shotgun (WGS) entry which is preliminary data.</text>
</comment>
<evidence type="ECO:0000313" key="8">
    <source>
        <dbReference type="Proteomes" id="UP000815325"/>
    </source>
</evidence>
<dbReference type="InterPro" id="IPR058547">
    <property type="entry name" value="Pelota_N"/>
</dbReference>
<dbReference type="Proteomes" id="UP000815325">
    <property type="component" value="Unassembled WGS sequence"/>
</dbReference>
<dbReference type="Gene3D" id="2.30.30.870">
    <property type="entry name" value="Pelota, domain A"/>
    <property type="match status" value="1"/>
</dbReference>
<accession>A0ABQ7H2P7</accession>